<dbReference type="InterPro" id="IPR036396">
    <property type="entry name" value="Cyt_P450_sf"/>
</dbReference>
<dbReference type="PRINTS" id="PR00359">
    <property type="entry name" value="BP450"/>
</dbReference>
<dbReference type="Pfam" id="PF00067">
    <property type="entry name" value="p450"/>
    <property type="match status" value="1"/>
</dbReference>
<evidence type="ECO:0000313" key="9">
    <source>
        <dbReference type="Proteomes" id="UP000235943"/>
    </source>
</evidence>
<dbReference type="OrthoDB" id="5500002at2"/>
<dbReference type="GO" id="GO:0020037">
    <property type="term" value="F:heme binding"/>
    <property type="evidence" value="ECO:0007669"/>
    <property type="project" value="InterPro"/>
</dbReference>
<reference evidence="8 9" key="1">
    <citation type="submission" date="2018-01" db="EMBL/GenBank/DDBJ databases">
        <title>Draft genome sequence of Streptomyces sp. 13K301.</title>
        <authorList>
            <person name="Sahin N."/>
            <person name="Saygin H."/>
            <person name="Ay H."/>
        </authorList>
    </citation>
    <scope>NUCLEOTIDE SEQUENCE [LARGE SCALE GENOMIC DNA]</scope>
    <source>
        <strain evidence="8 9">13K301</strain>
    </source>
</reference>
<evidence type="ECO:0000256" key="6">
    <source>
        <dbReference type="ARBA" id="ARBA00023033"/>
    </source>
</evidence>
<accession>A0A2N8TK90</accession>
<dbReference type="RefSeq" id="WP_102911425.1">
    <property type="nucleotide sequence ID" value="NZ_POUC01000218.1"/>
</dbReference>
<gene>
    <name evidence="8" type="ORF">C1J00_25735</name>
</gene>
<dbReference type="GO" id="GO:0005506">
    <property type="term" value="F:iron ion binding"/>
    <property type="evidence" value="ECO:0007669"/>
    <property type="project" value="InterPro"/>
</dbReference>
<dbReference type="InterPro" id="IPR002397">
    <property type="entry name" value="Cyt_P450_B"/>
</dbReference>
<dbReference type="EMBL" id="POUC01000218">
    <property type="protein sequence ID" value="PNG19431.1"/>
    <property type="molecule type" value="Genomic_DNA"/>
</dbReference>
<keyword evidence="2 7" id="KW-0349">Heme</keyword>
<dbReference type="SUPFAM" id="SSF48264">
    <property type="entry name" value="Cytochrome P450"/>
    <property type="match status" value="1"/>
</dbReference>
<dbReference type="GO" id="GO:0016705">
    <property type="term" value="F:oxidoreductase activity, acting on paired donors, with incorporation or reduction of molecular oxygen"/>
    <property type="evidence" value="ECO:0007669"/>
    <property type="project" value="InterPro"/>
</dbReference>
<evidence type="ECO:0000313" key="8">
    <source>
        <dbReference type="EMBL" id="PNG19431.1"/>
    </source>
</evidence>
<keyword evidence="3 7" id="KW-0479">Metal-binding</keyword>
<proteinExistence type="inferred from homology"/>
<dbReference type="FunFam" id="1.10.630.10:FF:000018">
    <property type="entry name" value="Cytochrome P450 monooxygenase"/>
    <property type="match status" value="1"/>
</dbReference>
<dbReference type="PANTHER" id="PTHR46696:SF1">
    <property type="entry name" value="CYTOCHROME P450 YJIB-RELATED"/>
    <property type="match status" value="1"/>
</dbReference>
<dbReference type="InterPro" id="IPR017972">
    <property type="entry name" value="Cyt_P450_CS"/>
</dbReference>
<sequence length="394" mass="43611">MSTTPTPNLFGDTLMSDPHGAYAQLRETGPVHRTTTPDGAPVWLVTRYEDVRAALADPRLSLNKANAHTTGRYQSSMPPELDAHLLNMDPPDHTRLRRLVSKAFTARRIEGLRQRVQARTEELLDAFTRPPVDLMAALANPLPMAVICELLGVPQNARHDFRAWTNTLLAPAPDAAAESRTAMREMHRFLVGTITAKRSHPTDDLLSAMIEARDEHDSLTEPELLAMAFLILFAGYDNAVNLIGNAVLALLLHPHHLDAVLDGRTPVRDVEEAMRWNTPFTLGVRRFALEDLTIGDVTIPAGGRVWVSLLSANRDGTHFEAPDSFDPSRTPAHLGFGHGIHYCLGAPLARLEAETAITSLLDRLPTLRLSVPADELRWVPSFHKRALQELPVTW</sequence>
<evidence type="ECO:0000256" key="1">
    <source>
        <dbReference type="ARBA" id="ARBA00010617"/>
    </source>
</evidence>
<dbReference type="AlphaFoldDB" id="A0A2N8TK90"/>
<dbReference type="PROSITE" id="PS00086">
    <property type="entry name" value="CYTOCHROME_P450"/>
    <property type="match status" value="1"/>
</dbReference>
<keyword evidence="5 7" id="KW-0408">Iron</keyword>
<evidence type="ECO:0000256" key="3">
    <source>
        <dbReference type="ARBA" id="ARBA00022723"/>
    </source>
</evidence>
<protein>
    <submittedName>
        <fullName evidence="8">Cytochrome P450</fullName>
    </submittedName>
</protein>
<dbReference type="Proteomes" id="UP000235943">
    <property type="component" value="Unassembled WGS sequence"/>
</dbReference>
<evidence type="ECO:0000256" key="5">
    <source>
        <dbReference type="ARBA" id="ARBA00023004"/>
    </source>
</evidence>
<dbReference type="InterPro" id="IPR001128">
    <property type="entry name" value="Cyt_P450"/>
</dbReference>
<organism evidence="8 9">
    <name type="scientific">Streptomyces cahuitamycinicus</name>
    <dbReference type="NCBI Taxonomy" id="2070367"/>
    <lineage>
        <taxon>Bacteria</taxon>
        <taxon>Bacillati</taxon>
        <taxon>Actinomycetota</taxon>
        <taxon>Actinomycetes</taxon>
        <taxon>Kitasatosporales</taxon>
        <taxon>Streptomycetaceae</taxon>
        <taxon>Streptomyces</taxon>
    </lineage>
</organism>
<name>A0A2N8TK90_9ACTN</name>
<evidence type="ECO:0000256" key="2">
    <source>
        <dbReference type="ARBA" id="ARBA00022617"/>
    </source>
</evidence>
<keyword evidence="9" id="KW-1185">Reference proteome</keyword>
<evidence type="ECO:0000256" key="7">
    <source>
        <dbReference type="RuleBase" id="RU000461"/>
    </source>
</evidence>
<keyword evidence="6 7" id="KW-0503">Monooxygenase</keyword>
<keyword evidence="4 7" id="KW-0560">Oxidoreductase</keyword>
<dbReference type="CDD" id="cd11029">
    <property type="entry name" value="CYP107-like"/>
    <property type="match status" value="1"/>
</dbReference>
<comment type="caution">
    <text evidence="8">The sequence shown here is derived from an EMBL/GenBank/DDBJ whole genome shotgun (WGS) entry which is preliminary data.</text>
</comment>
<dbReference type="GO" id="GO:0004497">
    <property type="term" value="F:monooxygenase activity"/>
    <property type="evidence" value="ECO:0007669"/>
    <property type="project" value="UniProtKB-KW"/>
</dbReference>
<comment type="similarity">
    <text evidence="1 7">Belongs to the cytochrome P450 family.</text>
</comment>
<dbReference type="Gene3D" id="1.10.630.10">
    <property type="entry name" value="Cytochrome P450"/>
    <property type="match status" value="1"/>
</dbReference>
<evidence type="ECO:0000256" key="4">
    <source>
        <dbReference type="ARBA" id="ARBA00023002"/>
    </source>
</evidence>
<dbReference type="PANTHER" id="PTHR46696">
    <property type="entry name" value="P450, PUTATIVE (EUROFUNG)-RELATED"/>
    <property type="match status" value="1"/>
</dbReference>